<dbReference type="Proteomes" id="UP000178435">
    <property type="component" value="Unassembled WGS sequence"/>
</dbReference>
<dbReference type="GO" id="GO:0016114">
    <property type="term" value="P:terpenoid biosynthetic process"/>
    <property type="evidence" value="ECO:0007669"/>
    <property type="project" value="InterPro"/>
</dbReference>
<feature type="binding site" evidence="7">
    <location>
        <begin position="34"/>
        <end position="35"/>
    </location>
    <ligand>
        <name>4-CDP-2-C-methyl-D-erythritol 2-phosphate</name>
        <dbReference type="ChEBI" id="CHEBI:57919"/>
    </ligand>
</feature>
<dbReference type="GO" id="GO:0046872">
    <property type="term" value="F:metal ion binding"/>
    <property type="evidence" value="ECO:0007669"/>
    <property type="project" value="UniProtKB-KW"/>
</dbReference>
<dbReference type="CDD" id="cd00554">
    <property type="entry name" value="MECDP_synthase"/>
    <property type="match status" value="1"/>
</dbReference>
<feature type="domain" description="2-C-methyl-D-erythritol 2,4-cyclodiphosphate synthase" evidence="9">
    <location>
        <begin position="1"/>
        <end position="154"/>
    </location>
</feature>
<feature type="site" description="Transition state stabilizer" evidence="7">
    <location>
        <position position="133"/>
    </location>
</feature>
<dbReference type="SUPFAM" id="SSF69765">
    <property type="entry name" value="IpsF-like"/>
    <property type="match status" value="1"/>
</dbReference>
<evidence type="ECO:0000259" key="9">
    <source>
        <dbReference type="Pfam" id="PF02542"/>
    </source>
</evidence>
<dbReference type="Gene3D" id="3.30.1330.50">
    <property type="entry name" value="2-C-methyl-D-erythritol 2,4-cyclodiphosphate synthase"/>
    <property type="match status" value="1"/>
</dbReference>
<evidence type="ECO:0000256" key="8">
    <source>
        <dbReference type="RuleBase" id="RU004395"/>
    </source>
</evidence>
<feature type="binding site" evidence="7">
    <location>
        <begin position="56"/>
        <end position="58"/>
    </location>
    <ligand>
        <name>4-CDP-2-C-methyl-D-erythritol 2-phosphate</name>
        <dbReference type="ChEBI" id="CHEBI:57919"/>
    </ligand>
</feature>
<feature type="binding site" evidence="7">
    <location>
        <position position="8"/>
    </location>
    <ligand>
        <name>a divalent metal cation</name>
        <dbReference type="ChEBI" id="CHEBI:60240"/>
    </ligand>
</feature>
<feature type="site" description="Transition state stabilizer" evidence="7">
    <location>
        <position position="34"/>
    </location>
</feature>
<dbReference type="PANTHER" id="PTHR43181:SF1">
    <property type="entry name" value="2-C-METHYL-D-ERYTHRITOL 2,4-CYCLODIPHOSPHATE SYNTHASE, CHLOROPLASTIC"/>
    <property type="match status" value="1"/>
</dbReference>
<feature type="binding site" evidence="7">
    <location>
        <begin position="132"/>
        <end position="135"/>
    </location>
    <ligand>
        <name>4-CDP-2-C-methyl-D-erythritol 2-phosphate</name>
        <dbReference type="ChEBI" id="CHEBI:57919"/>
    </ligand>
</feature>
<feature type="binding site" evidence="7">
    <location>
        <position position="42"/>
    </location>
    <ligand>
        <name>a divalent metal cation</name>
        <dbReference type="ChEBI" id="CHEBI:60240"/>
    </ligand>
</feature>
<dbReference type="UniPathway" id="UPA00056">
    <property type="reaction ID" value="UER00095"/>
</dbReference>
<feature type="binding site" evidence="7">
    <location>
        <begin position="61"/>
        <end position="65"/>
    </location>
    <ligand>
        <name>4-CDP-2-C-methyl-D-erythritol 2-phosphate</name>
        <dbReference type="ChEBI" id="CHEBI:57919"/>
    </ligand>
</feature>
<evidence type="ECO:0000313" key="10">
    <source>
        <dbReference type="EMBL" id="OGL47526.1"/>
    </source>
</evidence>
<evidence type="ECO:0000256" key="2">
    <source>
        <dbReference type="ARBA" id="ARBA00004709"/>
    </source>
</evidence>
<proteinExistence type="inferred from homology"/>
<keyword evidence="5 7" id="KW-0414">Isoprene biosynthesis</keyword>
<dbReference type="GO" id="GO:0008685">
    <property type="term" value="F:2-C-methyl-D-erythritol 2,4-cyclodiphosphate synthase activity"/>
    <property type="evidence" value="ECO:0007669"/>
    <property type="project" value="UniProtKB-UniRule"/>
</dbReference>
<dbReference type="InterPro" id="IPR003526">
    <property type="entry name" value="MECDP_synthase"/>
</dbReference>
<dbReference type="HAMAP" id="MF_00107">
    <property type="entry name" value="IspF"/>
    <property type="match status" value="1"/>
</dbReference>
<keyword evidence="4 7" id="KW-0479">Metal-binding</keyword>
<protein>
    <recommendedName>
        <fullName evidence="3 7">2-C-methyl-D-erythritol 2,4-cyclodiphosphate synthase</fullName>
        <shortName evidence="7">MECDP-synthase</shortName>
        <shortName evidence="7">MECPP-synthase</shortName>
        <shortName evidence="7">MECPS</shortName>
        <ecNumber evidence="3 7">4.6.1.12</ecNumber>
    </recommendedName>
</protein>
<comment type="pathway">
    <text evidence="2 7">Isoprenoid biosynthesis; isopentenyl diphosphate biosynthesis via DXP pathway; isopentenyl diphosphate from 1-deoxy-D-xylulose 5-phosphate: step 4/6.</text>
</comment>
<evidence type="ECO:0000256" key="5">
    <source>
        <dbReference type="ARBA" id="ARBA00023229"/>
    </source>
</evidence>
<dbReference type="Pfam" id="PF02542">
    <property type="entry name" value="YgbB"/>
    <property type="match status" value="1"/>
</dbReference>
<dbReference type="EMBL" id="MGDF01000010">
    <property type="protein sequence ID" value="OGL47526.1"/>
    <property type="molecule type" value="Genomic_DNA"/>
</dbReference>
<dbReference type="FunFam" id="3.30.1330.50:FF:000003">
    <property type="entry name" value="2-C-methyl-D-erythritol 2,4-cyclodiphosphate synthase"/>
    <property type="match status" value="1"/>
</dbReference>
<gene>
    <name evidence="7" type="primary">ispF</name>
    <name evidence="10" type="ORF">A2149_04460</name>
</gene>
<evidence type="ECO:0000313" key="11">
    <source>
        <dbReference type="Proteomes" id="UP000178435"/>
    </source>
</evidence>
<name>A0A1F7S144_9BACT</name>
<accession>A0A1F7S144</accession>
<dbReference type="GO" id="GO:0019288">
    <property type="term" value="P:isopentenyl diphosphate biosynthetic process, methylerythritol 4-phosphate pathway"/>
    <property type="evidence" value="ECO:0007669"/>
    <property type="project" value="UniProtKB-UniRule"/>
</dbReference>
<sequence>MRFGIGYDVHPFVEGRKLVLGGTEIPHEKGLDGHSDADVLSHAICDAMLGAAGAGDIGIYFPDTDEKYKDISSLILIKKVKQLIEGKGFSINNIDTVIIAQEPKLSDYRERMQKNLAFALEIPQSKLNIKATTPEKLGSLGRIEGMAVYAIVSLKEADVEELL</sequence>
<dbReference type="InterPro" id="IPR020555">
    <property type="entry name" value="MECDP_synthase_CS"/>
</dbReference>
<evidence type="ECO:0000256" key="7">
    <source>
        <dbReference type="HAMAP-Rule" id="MF_00107"/>
    </source>
</evidence>
<evidence type="ECO:0000256" key="1">
    <source>
        <dbReference type="ARBA" id="ARBA00000200"/>
    </source>
</evidence>
<comment type="subunit">
    <text evidence="7">Homotrimer.</text>
</comment>
<reference evidence="10 11" key="1">
    <citation type="journal article" date="2016" name="Nat. Commun.">
        <title>Thousands of microbial genomes shed light on interconnected biogeochemical processes in an aquifer system.</title>
        <authorList>
            <person name="Anantharaman K."/>
            <person name="Brown C.T."/>
            <person name="Hug L.A."/>
            <person name="Sharon I."/>
            <person name="Castelle C.J."/>
            <person name="Probst A.J."/>
            <person name="Thomas B.C."/>
            <person name="Singh A."/>
            <person name="Wilkins M.J."/>
            <person name="Karaoz U."/>
            <person name="Brodie E.L."/>
            <person name="Williams K.H."/>
            <person name="Hubbard S.S."/>
            <person name="Banfield J.F."/>
        </authorList>
    </citation>
    <scope>NUCLEOTIDE SEQUENCE [LARGE SCALE GENOMIC DNA]</scope>
</reference>
<evidence type="ECO:0000256" key="4">
    <source>
        <dbReference type="ARBA" id="ARBA00022723"/>
    </source>
</evidence>
<comment type="caution">
    <text evidence="10">The sequence shown here is derived from an EMBL/GenBank/DDBJ whole genome shotgun (WGS) entry which is preliminary data.</text>
</comment>
<dbReference type="AlphaFoldDB" id="A0A1F7S144"/>
<keyword evidence="6 7" id="KW-0456">Lyase</keyword>
<feature type="binding site" evidence="7">
    <location>
        <position position="142"/>
    </location>
    <ligand>
        <name>4-CDP-2-C-methyl-D-erythritol 2-phosphate</name>
        <dbReference type="ChEBI" id="CHEBI:57919"/>
    </ligand>
</feature>
<comment type="cofactor">
    <cofactor evidence="7">
        <name>a divalent metal cation</name>
        <dbReference type="ChEBI" id="CHEBI:60240"/>
    </cofactor>
    <text evidence="7">Binds 1 divalent metal cation per subunit.</text>
</comment>
<dbReference type="EC" id="4.6.1.12" evidence="3 7"/>
<feature type="binding site" evidence="7">
    <location>
        <position position="10"/>
    </location>
    <ligand>
        <name>a divalent metal cation</name>
        <dbReference type="ChEBI" id="CHEBI:60240"/>
    </ligand>
</feature>
<evidence type="ECO:0000256" key="3">
    <source>
        <dbReference type="ARBA" id="ARBA00012579"/>
    </source>
</evidence>
<dbReference type="PANTHER" id="PTHR43181">
    <property type="entry name" value="2-C-METHYL-D-ERYTHRITOL 2,4-CYCLODIPHOSPHATE SYNTHASE, CHLOROPLASTIC"/>
    <property type="match status" value="1"/>
</dbReference>
<dbReference type="PROSITE" id="PS01350">
    <property type="entry name" value="ISPF"/>
    <property type="match status" value="1"/>
</dbReference>
<comment type="catalytic activity">
    <reaction evidence="1 7 8">
        <text>4-CDP-2-C-methyl-D-erythritol 2-phosphate = 2-C-methyl-D-erythritol 2,4-cyclic diphosphate + CMP</text>
        <dbReference type="Rhea" id="RHEA:23864"/>
        <dbReference type="ChEBI" id="CHEBI:57919"/>
        <dbReference type="ChEBI" id="CHEBI:58483"/>
        <dbReference type="ChEBI" id="CHEBI:60377"/>
        <dbReference type="EC" id="4.6.1.12"/>
    </reaction>
</comment>
<dbReference type="NCBIfam" id="TIGR00151">
    <property type="entry name" value="ispF"/>
    <property type="match status" value="1"/>
</dbReference>
<feature type="binding site" evidence="7">
    <location>
        <begin position="8"/>
        <end position="10"/>
    </location>
    <ligand>
        <name>4-CDP-2-C-methyl-D-erythritol 2-phosphate</name>
        <dbReference type="ChEBI" id="CHEBI:57919"/>
    </ligand>
</feature>
<dbReference type="InterPro" id="IPR036571">
    <property type="entry name" value="MECDP_synthase_sf"/>
</dbReference>
<organism evidence="10 11">
    <name type="scientific">Candidatus Schekmanbacteria bacterium RBG_16_38_11</name>
    <dbReference type="NCBI Taxonomy" id="1817880"/>
    <lineage>
        <taxon>Bacteria</taxon>
        <taxon>Candidatus Schekmaniibacteriota</taxon>
    </lineage>
</organism>
<evidence type="ECO:0000256" key="6">
    <source>
        <dbReference type="ARBA" id="ARBA00023239"/>
    </source>
</evidence>
<comment type="similarity">
    <text evidence="7 8">Belongs to the IspF family.</text>
</comment>
<comment type="caution">
    <text evidence="7">Lacks conserved residue(s) required for the propagation of feature annotation.</text>
</comment>
<comment type="function">
    <text evidence="7">Involved in the biosynthesis of isopentenyl diphosphate (IPP) and dimethylallyl diphosphate (DMAPP), two major building blocks of isoprenoid compounds. Catalyzes the conversion of 4-diphosphocytidyl-2-C-methyl-D-erythritol 2-phosphate (CDP-ME2P) to 2-C-methyl-D-erythritol 2,4-cyclodiphosphate (ME-CPP) with a corresponding release of cytidine 5-monophosphate (CMP).</text>
</comment>